<dbReference type="RefSeq" id="WP_092352299.1">
    <property type="nucleotide sequence ID" value="NZ_FOIN01000003.1"/>
</dbReference>
<accession>A0A1I0CPR4</accession>
<dbReference type="AlphaFoldDB" id="A0A1I0CPR4"/>
<dbReference type="Proteomes" id="UP000198558">
    <property type="component" value="Unassembled WGS sequence"/>
</dbReference>
<gene>
    <name evidence="1" type="ORF">SAMN04489758_103159</name>
</gene>
<evidence type="ECO:0000313" key="2">
    <source>
        <dbReference type="Proteomes" id="UP000198558"/>
    </source>
</evidence>
<evidence type="ECO:0000313" key="1">
    <source>
        <dbReference type="EMBL" id="SET21591.1"/>
    </source>
</evidence>
<organism evidence="1 2">
    <name type="scientific">Thomasclavelia cocleata</name>
    <dbReference type="NCBI Taxonomy" id="69824"/>
    <lineage>
        <taxon>Bacteria</taxon>
        <taxon>Bacillati</taxon>
        <taxon>Bacillota</taxon>
        <taxon>Erysipelotrichia</taxon>
        <taxon>Erysipelotrichales</taxon>
        <taxon>Coprobacillaceae</taxon>
        <taxon>Thomasclavelia</taxon>
    </lineage>
</organism>
<reference evidence="2" key="1">
    <citation type="submission" date="2016-10" db="EMBL/GenBank/DDBJ databases">
        <authorList>
            <person name="Varghese N."/>
            <person name="Submissions S."/>
        </authorList>
    </citation>
    <scope>NUCLEOTIDE SEQUENCE [LARGE SCALE GENOMIC DNA]</scope>
    <source>
        <strain evidence="2">DSM 1551</strain>
    </source>
</reference>
<keyword evidence="2" id="KW-1185">Reference proteome</keyword>
<proteinExistence type="predicted"/>
<sequence length="131" mass="15636">MAHDFTIRVPNGIWSKRYIVTFTEDESSIYHEYTEKEEYKGIPDDQVFFFGYADGIFYKAFRCEECNNLLSGDGSVHLIPYDTAVNALKTAIDEFYKLDYPDPTRINDIKEFYERMKHDYKNVEYFEIIFD</sequence>
<dbReference type="GeneID" id="78287610"/>
<dbReference type="EMBL" id="FOIN01000003">
    <property type="protein sequence ID" value="SET21591.1"/>
    <property type="molecule type" value="Genomic_DNA"/>
</dbReference>
<name>A0A1I0CPR4_9FIRM</name>
<protein>
    <submittedName>
        <fullName evidence="1">Uncharacterized protein</fullName>
    </submittedName>
</protein>
<dbReference type="OrthoDB" id="9888795at2"/>